<keyword evidence="1" id="KW-0472">Membrane</keyword>
<name>A0A424Z437_9EURY</name>
<gene>
    <name evidence="2" type="ORF">D5R95_01030</name>
</gene>
<keyword evidence="1" id="KW-1133">Transmembrane helix</keyword>
<dbReference type="PANTHER" id="PTHR12861">
    <property type="entry name" value="TRANSLOCON-ASSOCIATED PROTEIN, BETA SUBUNIT PRECURSOR TRAP-BETA SIGNAL SEQUENCE RECEPTOR BETA SUBUNIT"/>
    <property type="match status" value="1"/>
</dbReference>
<dbReference type="AlphaFoldDB" id="A0A424Z437"/>
<dbReference type="EMBL" id="QZAB01000074">
    <property type="protein sequence ID" value="RQD91529.1"/>
    <property type="molecule type" value="Genomic_DNA"/>
</dbReference>
<keyword evidence="1" id="KW-0812">Transmembrane</keyword>
<accession>A0A424Z437</accession>
<dbReference type="PANTHER" id="PTHR12861:SF3">
    <property type="entry name" value="TRANSLOCON-ASSOCIATED PROTEIN SUBUNIT BETA"/>
    <property type="match status" value="1"/>
</dbReference>
<evidence type="ECO:0008006" key="4">
    <source>
        <dbReference type="Google" id="ProtNLM"/>
    </source>
</evidence>
<evidence type="ECO:0000256" key="1">
    <source>
        <dbReference type="SAM" id="Phobius"/>
    </source>
</evidence>
<reference evidence="2 3" key="1">
    <citation type="submission" date="2018-08" db="EMBL/GenBank/DDBJ databases">
        <title>The metabolism and importance of syntrophic acetate oxidation coupled to methane or sulfide production in haloalkaline environments.</title>
        <authorList>
            <person name="Timmers P.H.A."/>
            <person name="Vavourakis C.D."/>
            <person name="Sorokin D.Y."/>
            <person name="Sinninghe Damste J.S."/>
            <person name="Muyzer G."/>
            <person name="Stams A.J.M."/>
            <person name="Plugge C.M."/>
        </authorList>
    </citation>
    <scope>NUCLEOTIDE SEQUENCE [LARGE SCALE GENOMIC DNA]</scope>
    <source>
        <strain evidence="2">MSAO_Arc3</strain>
    </source>
</reference>
<evidence type="ECO:0000313" key="2">
    <source>
        <dbReference type="EMBL" id="RQD91529.1"/>
    </source>
</evidence>
<comment type="caution">
    <text evidence="2">The sequence shown here is derived from an EMBL/GenBank/DDBJ whole genome shotgun (WGS) entry which is preliminary data.</text>
</comment>
<evidence type="ECO:0000313" key="3">
    <source>
        <dbReference type="Proteomes" id="UP000284763"/>
    </source>
</evidence>
<proteinExistence type="predicted"/>
<sequence>MYKKTVLIISVILLILILNSPVSLAEDIEWKSSVDSRTLSWGDSLNVGDFTIKAEDFTKDDLVYLSISKDGAVKADAPLRFADTLEYDDEIRVYVKKVDSDVDSWTGRMSEPEVEVQVFKRGIPKIKINIESDQSTYDPKKSSESTFEIEVQVENDGDAKAENVFLEIDVGNLELTDGTLVHSFSEIKKGESSETIKLKFKTPLFWENTDISLNFDARGHDIKGDKISAKNEKVIEIKEKWGISLSKMFTQEMYINEIASSSLVIRNTGLVTLDSIEVKDHIHDNFAIKENKSLETTVSLAPGDSIKLFEYRLIPDRPGDFTIPRATAIYVTPEGNEHEITSNRPECEIEGPYITVDKQVSDQAILLDNNVEVNLNIRNRGNKDASVTLEEQLPEGAVLVEGDLKFNDIIKKGSKSSLSYTLKFEHTGEFNIPSSQVHFVDLRGHSGTVESRTITISVQDEHVSLKENDDTDISDDTEVTKDDEYDNEDVDRVQPGFEVIISLFVIAIMYIMLNRRD</sequence>
<protein>
    <recommendedName>
        <fullName evidence="4">DUF11 domain-containing protein</fullName>
    </recommendedName>
</protein>
<feature type="transmembrane region" description="Helical" evidence="1">
    <location>
        <begin position="496"/>
        <end position="513"/>
    </location>
</feature>
<dbReference type="Proteomes" id="UP000284763">
    <property type="component" value="Unassembled WGS sequence"/>
</dbReference>
<organism evidence="2 3">
    <name type="scientific">Methanosalsum natronophilum</name>
    <dbReference type="NCBI Taxonomy" id="768733"/>
    <lineage>
        <taxon>Archaea</taxon>
        <taxon>Methanobacteriati</taxon>
        <taxon>Methanobacteriota</taxon>
        <taxon>Stenosarchaea group</taxon>
        <taxon>Methanomicrobia</taxon>
        <taxon>Methanosarcinales</taxon>
        <taxon>Methanosarcinaceae</taxon>
        <taxon>Methanosalsum</taxon>
    </lineage>
</organism>